<dbReference type="RefSeq" id="XP_062660098.1">
    <property type="nucleotide sequence ID" value="XM_062802204.1"/>
</dbReference>
<keyword evidence="3" id="KW-1185">Reference proteome</keyword>
<gene>
    <name evidence="2" type="ORF">B0H64DRAFT_372037</name>
</gene>
<name>A0AAE0LTU5_9PEZI</name>
<dbReference type="GeneID" id="87839152"/>
<evidence type="ECO:0000313" key="3">
    <source>
        <dbReference type="Proteomes" id="UP001278766"/>
    </source>
</evidence>
<feature type="region of interest" description="Disordered" evidence="1">
    <location>
        <begin position="112"/>
        <end position="138"/>
    </location>
</feature>
<reference evidence="2" key="2">
    <citation type="submission" date="2023-06" db="EMBL/GenBank/DDBJ databases">
        <authorList>
            <consortium name="Lawrence Berkeley National Laboratory"/>
            <person name="Haridas S."/>
            <person name="Hensen N."/>
            <person name="Bonometti L."/>
            <person name="Westerberg I."/>
            <person name="Brannstrom I.O."/>
            <person name="Guillou S."/>
            <person name="Cros-Aarteil S."/>
            <person name="Calhoun S."/>
            <person name="Kuo A."/>
            <person name="Mondo S."/>
            <person name="Pangilinan J."/>
            <person name="Riley R."/>
            <person name="Labutti K."/>
            <person name="Andreopoulos B."/>
            <person name="Lipzen A."/>
            <person name="Chen C."/>
            <person name="Yanf M."/>
            <person name="Daum C."/>
            <person name="Ng V."/>
            <person name="Clum A."/>
            <person name="Steindorff A."/>
            <person name="Ohm R."/>
            <person name="Martin F."/>
            <person name="Silar P."/>
            <person name="Natvig D."/>
            <person name="Lalanne C."/>
            <person name="Gautier V."/>
            <person name="Ament-Velasquez S.L."/>
            <person name="Kruys A."/>
            <person name="Hutchinson M.I."/>
            <person name="Powell A.J."/>
            <person name="Barry K."/>
            <person name="Miller A.N."/>
            <person name="Grigoriev I.V."/>
            <person name="Debuchy R."/>
            <person name="Gladieux P."/>
            <person name="Thoren M.H."/>
            <person name="Johannesson H."/>
        </authorList>
    </citation>
    <scope>NUCLEOTIDE SEQUENCE</scope>
    <source>
        <strain evidence="2">CBS 168.71</strain>
    </source>
</reference>
<organism evidence="2 3">
    <name type="scientific">Chaetomium fimeti</name>
    <dbReference type="NCBI Taxonomy" id="1854472"/>
    <lineage>
        <taxon>Eukaryota</taxon>
        <taxon>Fungi</taxon>
        <taxon>Dikarya</taxon>
        <taxon>Ascomycota</taxon>
        <taxon>Pezizomycotina</taxon>
        <taxon>Sordariomycetes</taxon>
        <taxon>Sordariomycetidae</taxon>
        <taxon>Sordariales</taxon>
        <taxon>Chaetomiaceae</taxon>
        <taxon>Chaetomium</taxon>
    </lineage>
</organism>
<comment type="caution">
    <text evidence="2">The sequence shown here is derived from an EMBL/GenBank/DDBJ whole genome shotgun (WGS) entry which is preliminary data.</text>
</comment>
<accession>A0AAE0LTU5</accession>
<reference evidence="2" key="1">
    <citation type="journal article" date="2023" name="Mol. Phylogenet. Evol.">
        <title>Genome-scale phylogeny and comparative genomics of the fungal order Sordariales.</title>
        <authorList>
            <person name="Hensen N."/>
            <person name="Bonometti L."/>
            <person name="Westerberg I."/>
            <person name="Brannstrom I.O."/>
            <person name="Guillou S."/>
            <person name="Cros-Aarteil S."/>
            <person name="Calhoun S."/>
            <person name="Haridas S."/>
            <person name="Kuo A."/>
            <person name="Mondo S."/>
            <person name="Pangilinan J."/>
            <person name="Riley R."/>
            <person name="LaButti K."/>
            <person name="Andreopoulos B."/>
            <person name="Lipzen A."/>
            <person name="Chen C."/>
            <person name="Yan M."/>
            <person name="Daum C."/>
            <person name="Ng V."/>
            <person name="Clum A."/>
            <person name="Steindorff A."/>
            <person name="Ohm R.A."/>
            <person name="Martin F."/>
            <person name="Silar P."/>
            <person name="Natvig D.O."/>
            <person name="Lalanne C."/>
            <person name="Gautier V."/>
            <person name="Ament-Velasquez S.L."/>
            <person name="Kruys A."/>
            <person name="Hutchinson M.I."/>
            <person name="Powell A.J."/>
            <person name="Barry K."/>
            <person name="Miller A.N."/>
            <person name="Grigoriev I.V."/>
            <person name="Debuchy R."/>
            <person name="Gladieux P."/>
            <person name="Hiltunen Thoren M."/>
            <person name="Johannesson H."/>
        </authorList>
    </citation>
    <scope>NUCLEOTIDE SEQUENCE</scope>
    <source>
        <strain evidence="2">CBS 168.71</strain>
    </source>
</reference>
<sequence>MATYPPTCPNAAIPDIAGLPVPHDINLMIVPEWDKRDPAMVACCDPNPVQVVKDCWLWCEVPASYFDNGTANDAVKEATSSCLRINGRNITESRITGWQFNTAGRVGADSVKTRREHQMMGTWAQARERPGSGPGMFG</sequence>
<evidence type="ECO:0000256" key="1">
    <source>
        <dbReference type="SAM" id="MobiDB-lite"/>
    </source>
</evidence>
<dbReference type="Proteomes" id="UP001278766">
    <property type="component" value="Unassembled WGS sequence"/>
</dbReference>
<dbReference type="AlphaFoldDB" id="A0AAE0LTU5"/>
<proteinExistence type="predicted"/>
<dbReference type="EMBL" id="JAUEPN010000003">
    <property type="protein sequence ID" value="KAK3296584.1"/>
    <property type="molecule type" value="Genomic_DNA"/>
</dbReference>
<evidence type="ECO:0000313" key="2">
    <source>
        <dbReference type="EMBL" id="KAK3296584.1"/>
    </source>
</evidence>
<protein>
    <submittedName>
        <fullName evidence="2">Uncharacterized protein</fullName>
    </submittedName>
</protein>